<keyword evidence="4" id="KW-1185">Reference proteome</keyword>
<sequence length="97" mass="10838">MKYSTQVARHCDFQMAEAGTSKRKDLSLSDKILVIGELDKKASQSAVANHFGISQSQVSRILKSKEKLLSVPRSNVNPSRKRARKSTHEDLEDALLQ</sequence>
<name>A0ABP0GMD2_CLALP</name>
<evidence type="ECO:0000259" key="2">
    <source>
        <dbReference type="Pfam" id="PF04218"/>
    </source>
</evidence>
<reference evidence="3 4" key="1">
    <citation type="submission" date="2024-02" db="EMBL/GenBank/DDBJ databases">
        <authorList>
            <person name="Daric V."/>
            <person name="Darras S."/>
        </authorList>
    </citation>
    <scope>NUCLEOTIDE SEQUENCE [LARGE SCALE GENOMIC DNA]</scope>
</reference>
<evidence type="ECO:0000256" key="1">
    <source>
        <dbReference type="SAM" id="MobiDB-lite"/>
    </source>
</evidence>
<dbReference type="Pfam" id="PF04218">
    <property type="entry name" value="CENP-B_N"/>
    <property type="match status" value="1"/>
</dbReference>
<comment type="caution">
    <text evidence="3">The sequence shown here is derived from an EMBL/GenBank/DDBJ whole genome shotgun (WGS) entry which is preliminary data.</text>
</comment>
<evidence type="ECO:0000313" key="3">
    <source>
        <dbReference type="EMBL" id="CAK8692071.1"/>
    </source>
</evidence>
<gene>
    <name evidence="3" type="ORF">CVLEPA_LOCUS24820</name>
</gene>
<evidence type="ECO:0000313" key="4">
    <source>
        <dbReference type="Proteomes" id="UP001642483"/>
    </source>
</evidence>
<organism evidence="3 4">
    <name type="scientific">Clavelina lepadiformis</name>
    <name type="common">Light-bulb sea squirt</name>
    <name type="synonym">Ascidia lepadiformis</name>
    <dbReference type="NCBI Taxonomy" id="159417"/>
    <lineage>
        <taxon>Eukaryota</taxon>
        <taxon>Metazoa</taxon>
        <taxon>Chordata</taxon>
        <taxon>Tunicata</taxon>
        <taxon>Ascidiacea</taxon>
        <taxon>Aplousobranchia</taxon>
        <taxon>Clavelinidae</taxon>
        <taxon>Clavelina</taxon>
    </lineage>
</organism>
<dbReference type="InterPro" id="IPR007889">
    <property type="entry name" value="HTH_Psq"/>
</dbReference>
<protein>
    <recommendedName>
        <fullName evidence="2">HTH psq-type domain-containing protein</fullName>
    </recommendedName>
</protein>
<dbReference type="EMBL" id="CAWYQH010000130">
    <property type="protein sequence ID" value="CAK8692071.1"/>
    <property type="molecule type" value="Genomic_DNA"/>
</dbReference>
<dbReference type="SUPFAM" id="SSF46689">
    <property type="entry name" value="Homeodomain-like"/>
    <property type="match status" value="1"/>
</dbReference>
<dbReference type="Gene3D" id="1.10.10.60">
    <property type="entry name" value="Homeodomain-like"/>
    <property type="match status" value="1"/>
</dbReference>
<feature type="region of interest" description="Disordered" evidence="1">
    <location>
        <begin position="69"/>
        <end position="97"/>
    </location>
</feature>
<feature type="domain" description="HTH psq-type" evidence="2">
    <location>
        <begin position="22"/>
        <end position="69"/>
    </location>
</feature>
<dbReference type="InterPro" id="IPR009057">
    <property type="entry name" value="Homeodomain-like_sf"/>
</dbReference>
<dbReference type="Proteomes" id="UP001642483">
    <property type="component" value="Unassembled WGS sequence"/>
</dbReference>
<accession>A0ABP0GMD2</accession>
<proteinExistence type="predicted"/>